<dbReference type="InterPro" id="IPR051791">
    <property type="entry name" value="Pra-immunoreactive"/>
</dbReference>
<dbReference type="InterPro" id="IPR010432">
    <property type="entry name" value="RDD"/>
</dbReference>
<keyword evidence="9" id="KW-1185">Reference proteome</keyword>
<feature type="transmembrane region" description="Helical" evidence="6">
    <location>
        <begin position="151"/>
        <end position="171"/>
    </location>
</feature>
<proteinExistence type="predicted"/>
<evidence type="ECO:0000256" key="4">
    <source>
        <dbReference type="ARBA" id="ARBA00022989"/>
    </source>
</evidence>
<gene>
    <name evidence="8" type="ORF">WAX74_03920</name>
</gene>
<evidence type="ECO:0000256" key="3">
    <source>
        <dbReference type="ARBA" id="ARBA00022692"/>
    </source>
</evidence>
<keyword evidence="2" id="KW-1003">Cell membrane</keyword>
<dbReference type="Pfam" id="PF06271">
    <property type="entry name" value="RDD"/>
    <property type="match status" value="1"/>
</dbReference>
<evidence type="ECO:0000259" key="7">
    <source>
        <dbReference type="Pfam" id="PF06271"/>
    </source>
</evidence>
<evidence type="ECO:0000313" key="8">
    <source>
        <dbReference type="EMBL" id="MEI4768807.1"/>
    </source>
</evidence>
<keyword evidence="5 6" id="KW-0472">Membrane</keyword>
<feature type="transmembrane region" description="Helical" evidence="6">
    <location>
        <begin position="74"/>
        <end position="93"/>
    </location>
</feature>
<feature type="domain" description="RDD" evidence="7">
    <location>
        <begin position="66"/>
        <end position="181"/>
    </location>
</feature>
<accession>A0ABU8F3H3</accession>
<evidence type="ECO:0000256" key="6">
    <source>
        <dbReference type="SAM" id="Phobius"/>
    </source>
</evidence>
<comment type="subcellular location">
    <subcellularLocation>
        <location evidence="1">Cell membrane</location>
        <topology evidence="1">Multi-pass membrane protein</topology>
    </subcellularLocation>
</comment>
<dbReference type="RefSeq" id="WP_336496360.1">
    <property type="nucleotide sequence ID" value="NZ_JBAWSY010000002.1"/>
</dbReference>
<dbReference type="Proteomes" id="UP001364890">
    <property type="component" value="Unassembled WGS sequence"/>
</dbReference>
<evidence type="ECO:0000256" key="5">
    <source>
        <dbReference type="ARBA" id="ARBA00023136"/>
    </source>
</evidence>
<keyword evidence="4 6" id="KW-1133">Transmembrane helix</keyword>
<reference evidence="8 9" key="1">
    <citation type="submission" date="2024-01" db="EMBL/GenBank/DDBJ databases">
        <title>Seven novel Bacillus-like species.</title>
        <authorList>
            <person name="Liu G."/>
        </authorList>
    </citation>
    <scope>NUCLEOTIDE SEQUENCE [LARGE SCALE GENOMIC DNA]</scope>
    <source>
        <strain evidence="8 9">FJAT-51614</strain>
    </source>
</reference>
<protein>
    <submittedName>
        <fullName evidence="8">RDD family protein</fullName>
    </submittedName>
</protein>
<dbReference type="EMBL" id="JBAWSY010000002">
    <property type="protein sequence ID" value="MEI4768807.1"/>
    <property type="molecule type" value="Genomic_DNA"/>
</dbReference>
<keyword evidence="3 6" id="KW-0812">Transmembrane</keyword>
<name>A0ABU8F3H3_9BACI</name>
<dbReference type="PANTHER" id="PTHR36115">
    <property type="entry name" value="PROLINE-RICH ANTIGEN HOMOLOG-RELATED"/>
    <property type="match status" value="1"/>
</dbReference>
<comment type="caution">
    <text evidence="8">The sequence shown here is derived from an EMBL/GenBank/DDBJ whole genome shotgun (WGS) entry which is preliminary data.</text>
</comment>
<evidence type="ECO:0000313" key="9">
    <source>
        <dbReference type="Proteomes" id="UP001364890"/>
    </source>
</evidence>
<sequence>MFCSKCGIKLGVEDTFCFKCGANVSVPTVGEVQSEVAASFIGEISHNQTRSTRARNLYNQRSELSYAGFWQRTGATIIDLVLWIAFSLTIVLLMPIDEELITFTGFFISWMYYALLDSSSWQGTIGKKVMGISVSDLDGERISFLRATFRYFFHIFSALILYIGFLMVIFTQKKQALHDMMTSCVIVKK</sequence>
<evidence type="ECO:0000256" key="2">
    <source>
        <dbReference type="ARBA" id="ARBA00022475"/>
    </source>
</evidence>
<organism evidence="8 9">
    <name type="scientific">Psychrobacillus mangrovi</name>
    <dbReference type="NCBI Taxonomy" id="3117745"/>
    <lineage>
        <taxon>Bacteria</taxon>
        <taxon>Bacillati</taxon>
        <taxon>Bacillota</taxon>
        <taxon>Bacilli</taxon>
        <taxon>Bacillales</taxon>
        <taxon>Bacillaceae</taxon>
        <taxon>Psychrobacillus</taxon>
    </lineage>
</organism>
<evidence type="ECO:0000256" key="1">
    <source>
        <dbReference type="ARBA" id="ARBA00004651"/>
    </source>
</evidence>